<organism evidence="1 2">
    <name type="scientific">Spirosoma terrae</name>
    <dbReference type="NCBI Taxonomy" id="1968276"/>
    <lineage>
        <taxon>Bacteria</taxon>
        <taxon>Pseudomonadati</taxon>
        <taxon>Bacteroidota</taxon>
        <taxon>Cytophagia</taxon>
        <taxon>Cytophagales</taxon>
        <taxon>Cytophagaceae</taxon>
        <taxon>Spirosoma</taxon>
    </lineage>
</organism>
<comment type="caution">
    <text evidence="1">The sequence shown here is derived from an EMBL/GenBank/DDBJ whole genome shotgun (WGS) entry which is preliminary data.</text>
</comment>
<gene>
    <name evidence="1" type="ORF">GK108_13080</name>
</gene>
<reference evidence="1 2" key="1">
    <citation type="submission" date="2020-02" db="EMBL/GenBank/DDBJ databases">
        <title>Draft genome sequence of two Spirosoma agri KCTC 52727 and Spirosoma terrae KCTC 52035.</title>
        <authorList>
            <person name="Rojas J."/>
            <person name="Ambika Manirajan B."/>
            <person name="Suarez C."/>
            <person name="Ratering S."/>
            <person name="Schnell S."/>
        </authorList>
    </citation>
    <scope>NUCLEOTIDE SEQUENCE [LARGE SCALE GENOMIC DNA]</scope>
    <source>
        <strain evidence="1 2">KCTC 52035</strain>
    </source>
</reference>
<dbReference type="Proteomes" id="UP000474175">
    <property type="component" value="Unassembled WGS sequence"/>
</dbReference>
<evidence type="ECO:0000313" key="1">
    <source>
        <dbReference type="EMBL" id="NDU95810.1"/>
    </source>
</evidence>
<evidence type="ECO:0000313" key="2">
    <source>
        <dbReference type="Proteomes" id="UP000474175"/>
    </source>
</evidence>
<proteinExistence type="predicted"/>
<dbReference type="AlphaFoldDB" id="A0A6L9L5Y4"/>
<dbReference type="EMBL" id="JAAFZH010000005">
    <property type="protein sequence ID" value="NDU95810.1"/>
    <property type="molecule type" value="Genomic_DNA"/>
</dbReference>
<accession>A0A6L9L5Y4</accession>
<sequence length="58" mass="6547">MVRVVTSRPDGLASNRTVVELKYGKAYRENQGRLTSNRTVVELKSKLITSWASPTFSF</sequence>
<keyword evidence="2" id="KW-1185">Reference proteome</keyword>
<name>A0A6L9L5Y4_9BACT</name>
<protein>
    <submittedName>
        <fullName evidence="1">Uncharacterized protein</fullName>
    </submittedName>
</protein>